<protein>
    <recommendedName>
        <fullName evidence="1">YqbQ/XkdQ domain-containing protein</fullName>
    </recommendedName>
</protein>
<evidence type="ECO:0000259" key="1">
    <source>
        <dbReference type="Pfam" id="PF24032"/>
    </source>
</evidence>
<accession>A0A9D1PHZ6</accession>
<dbReference type="EMBL" id="DXIE01000026">
    <property type="protein sequence ID" value="HIV61884.1"/>
    <property type="molecule type" value="Genomic_DNA"/>
</dbReference>
<comment type="caution">
    <text evidence="2">The sequence shown here is derived from an EMBL/GenBank/DDBJ whole genome shotgun (WGS) entry which is preliminary data.</text>
</comment>
<evidence type="ECO:0000313" key="3">
    <source>
        <dbReference type="Proteomes" id="UP000886808"/>
    </source>
</evidence>
<proteinExistence type="predicted"/>
<reference evidence="2" key="2">
    <citation type="submission" date="2021-04" db="EMBL/GenBank/DDBJ databases">
        <authorList>
            <person name="Gilroy R."/>
        </authorList>
    </citation>
    <scope>NUCLEOTIDE SEQUENCE</scope>
    <source>
        <strain evidence="2">CHK193-4272</strain>
    </source>
</reference>
<reference evidence="2" key="1">
    <citation type="journal article" date="2021" name="PeerJ">
        <title>Extensive microbial diversity within the chicken gut microbiome revealed by metagenomics and culture.</title>
        <authorList>
            <person name="Gilroy R."/>
            <person name="Ravi A."/>
            <person name="Getino M."/>
            <person name="Pursley I."/>
            <person name="Horton D.L."/>
            <person name="Alikhan N.F."/>
            <person name="Baker D."/>
            <person name="Gharbi K."/>
            <person name="Hall N."/>
            <person name="Watson M."/>
            <person name="Adriaenssens E.M."/>
            <person name="Foster-Nyarko E."/>
            <person name="Jarju S."/>
            <person name="Secka A."/>
            <person name="Antonio M."/>
            <person name="Oren A."/>
            <person name="Chaudhuri R.R."/>
            <person name="La Ragione R."/>
            <person name="Hildebrand F."/>
            <person name="Pallen M.J."/>
        </authorList>
    </citation>
    <scope>NUCLEOTIDE SEQUENCE</scope>
    <source>
        <strain evidence="2">CHK193-4272</strain>
    </source>
</reference>
<feature type="domain" description="YqbQ/XkdQ" evidence="1">
    <location>
        <begin position="19"/>
        <end position="308"/>
    </location>
</feature>
<dbReference type="SUPFAM" id="SSF69279">
    <property type="entry name" value="Phage tail proteins"/>
    <property type="match status" value="1"/>
</dbReference>
<dbReference type="AlphaFoldDB" id="A0A9D1PHZ6"/>
<sequence length="325" mass="36720">MALSLLLEEKEIMHLCSKITVSGSIKQCARTLKAEIATNLYDITLYTEPKLSQLIRFYEDGVLIFYGSFFTVTYNVGKKTKSIIAFDMGYFLKNNYATYNFKNVTPESVLQRVCKEYYIPINNIASTGFTFSRKFPNVSLDKIIDTGYTLASEQNGKKYISRFTGAALNILEKGELKSNTIIEGISNLQNMSYTFSSDGMFNAVKVYDSDGNFVTSSQNEKNSPSIYGLRTKIITKRDKTDVSKEIKAIFEDNDIKQTINVTVLATNDMISGNAIVLREIETNQDGLFWIDDDTHTWQNGLHTATLTLNFKNIMREGDSGTEEKE</sequence>
<organism evidence="2 3">
    <name type="scientific">Candidatus Butyricicoccus avistercoris</name>
    <dbReference type="NCBI Taxonomy" id="2838518"/>
    <lineage>
        <taxon>Bacteria</taxon>
        <taxon>Bacillati</taxon>
        <taxon>Bacillota</taxon>
        <taxon>Clostridia</taxon>
        <taxon>Eubacteriales</taxon>
        <taxon>Butyricicoccaceae</taxon>
        <taxon>Butyricicoccus</taxon>
    </lineage>
</organism>
<dbReference type="InterPro" id="IPR056937">
    <property type="entry name" value="YqbQ/XkdQ"/>
</dbReference>
<gene>
    <name evidence="2" type="ORF">H9746_03420</name>
</gene>
<name>A0A9D1PHZ6_9FIRM</name>
<dbReference type="Pfam" id="PF24032">
    <property type="entry name" value="YQBQ"/>
    <property type="match status" value="1"/>
</dbReference>
<evidence type="ECO:0000313" key="2">
    <source>
        <dbReference type="EMBL" id="HIV61884.1"/>
    </source>
</evidence>
<dbReference type="Proteomes" id="UP000886808">
    <property type="component" value="Unassembled WGS sequence"/>
</dbReference>